<evidence type="ECO:0000313" key="12">
    <source>
        <dbReference type="RefSeq" id="XP_022091691.1"/>
    </source>
</evidence>
<keyword evidence="6" id="KW-0862">Zinc</keyword>
<keyword evidence="7 9" id="KW-0472">Membrane</keyword>
<proteinExistence type="inferred from homology"/>
<dbReference type="OrthoDB" id="5599753at2759"/>
<protein>
    <submittedName>
        <fullName evidence="12">Lipopolysaccharide-induced tumor necrosis factor-alpha factor homolog</fullName>
    </submittedName>
</protein>
<evidence type="ECO:0000256" key="3">
    <source>
        <dbReference type="ARBA" id="ARBA00004630"/>
    </source>
</evidence>
<dbReference type="PROSITE" id="PS51837">
    <property type="entry name" value="LITAF"/>
    <property type="match status" value="1"/>
</dbReference>
<dbReference type="OMA" id="CQETVIT"/>
<dbReference type="RefSeq" id="XP_022091691.1">
    <property type="nucleotide sequence ID" value="XM_022235999.1"/>
</dbReference>
<evidence type="ECO:0000256" key="1">
    <source>
        <dbReference type="ARBA" id="ARBA00004414"/>
    </source>
</evidence>
<dbReference type="Pfam" id="PF10601">
    <property type="entry name" value="zf-LITAF-like"/>
    <property type="match status" value="1"/>
</dbReference>
<dbReference type="Proteomes" id="UP000694845">
    <property type="component" value="Unplaced"/>
</dbReference>
<name>A0A8B7YJD7_ACAPL</name>
<evidence type="ECO:0000256" key="5">
    <source>
        <dbReference type="ARBA" id="ARBA00022723"/>
    </source>
</evidence>
<dbReference type="PANTHER" id="PTHR23292:SF6">
    <property type="entry name" value="FI16602P1-RELATED"/>
    <property type="match status" value="1"/>
</dbReference>
<dbReference type="KEGG" id="aplc:110979870"/>
<sequence length="176" mass="18859">MTDRDRSDPTEPLNPNAGEQPPSYSSTYPSPPPVGANPVYLPASPPGYSDVFQTGEKQPINAPPISQPHSVPGPAPVPGPPPLTTGNYQAGQTTIIATQTIFSAFPMMVTCPQCTQHVTTRVHYVTGLLTWLLAVLMCLFGLFLGCCLIPFCFDGCKDAIHSCPNCHCVLGTYKRI</sequence>
<dbReference type="InterPro" id="IPR037519">
    <property type="entry name" value="LITAF_fam"/>
</dbReference>
<dbReference type="GeneID" id="110979870"/>
<dbReference type="GO" id="GO:0005765">
    <property type="term" value="C:lysosomal membrane"/>
    <property type="evidence" value="ECO:0007669"/>
    <property type="project" value="UniProtKB-SubCell"/>
</dbReference>
<dbReference type="PANTHER" id="PTHR23292">
    <property type="entry name" value="LIPOPOLYSACCHARIDE-INDUCED TUMOR NECROSIS FACTOR-ALPHA FACTOR"/>
    <property type="match status" value="1"/>
</dbReference>
<evidence type="ECO:0000256" key="9">
    <source>
        <dbReference type="SAM" id="Phobius"/>
    </source>
</evidence>
<evidence type="ECO:0000256" key="7">
    <source>
        <dbReference type="ARBA" id="ARBA00023136"/>
    </source>
</evidence>
<keyword evidence="9" id="KW-1133">Transmembrane helix</keyword>
<dbReference type="GO" id="GO:0008270">
    <property type="term" value="F:zinc ion binding"/>
    <property type="evidence" value="ECO:0007669"/>
    <property type="project" value="TreeGrafter"/>
</dbReference>
<feature type="region of interest" description="Disordered" evidence="8">
    <location>
        <begin position="1"/>
        <end position="86"/>
    </location>
</feature>
<organism evidence="11 12">
    <name type="scientific">Acanthaster planci</name>
    <name type="common">Crown-of-thorns starfish</name>
    <dbReference type="NCBI Taxonomy" id="133434"/>
    <lineage>
        <taxon>Eukaryota</taxon>
        <taxon>Metazoa</taxon>
        <taxon>Echinodermata</taxon>
        <taxon>Eleutherozoa</taxon>
        <taxon>Asterozoa</taxon>
        <taxon>Asteroidea</taxon>
        <taxon>Valvatacea</taxon>
        <taxon>Valvatida</taxon>
        <taxon>Acanthasteridae</taxon>
        <taxon>Acanthaster</taxon>
    </lineage>
</organism>
<dbReference type="SMART" id="SM00714">
    <property type="entry name" value="LITAF"/>
    <property type="match status" value="1"/>
</dbReference>
<evidence type="ECO:0000256" key="6">
    <source>
        <dbReference type="ARBA" id="ARBA00022833"/>
    </source>
</evidence>
<evidence type="ECO:0000256" key="2">
    <source>
        <dbReference type="ARBA" id="ARBA00004481"/>
    </source>
</evidence>
<accession>A0A8B7YJD7</accession>
<feature type="domain" description="LITAF" evidence="10">
    <location>
        <begin position="91"/>
        <end position="175"/>
    </location>
</feature>
<comment type="subcellular location">
    <subcellularLocation>
        <location evidence="2">Endosome membrane</location>
        <topology evidence="2">Peripheral membrane protein</topology>
    </subcellularLocation>
    <subcellularLocation>
        <location evidence="1">Late endosome membrane</location>
    </subcellularLocation>
    <subcellularLocation>
        <location evidence="3">Lysosome membrane</location>
        <topology evidence="3">Peripheral membrane protein</topology>
        <orientation evidence="3">Cytoplasmic side</orientation>
    </subcellularLocation>
</comment>
<evidence type="ECO:0000256" key="8">
    <source>
        <dbReference type="SAM" id="MobiDB-lite"/>
    </source>
</evidence>
<feature type="transmembrane region" description="Helical" evidence="9">
    <location>
        <begin position="128"/>
        <end position="151"/>
    </location>
</feature>
<feature type="compositionally biased region" description="Pro residues" evidence="8">
    <location>
        <begin position="61"/>
        <end position="83"/>
    </location>
</feature>
<reference evidence="12" key="1">
    <citation type="submission" date="2025-08" db="UniProtKB">
        <authorList>
            <consortium name="RefSeq"/>
        </authorList>
    </citation>
    <scope>IDENTIFICATION</scope>
</reference>
<dbReference type="GO" id="GO:0031902">
    <property type="term" value="C:late endosome membrane"/>
    <property type="evidence" value="ECO:0007669"/>
    <property type="project" value="UniProtKB-SubCell"/>
</dbReference>
<keyword evidence="11" id="KW-1185">Reference proteome</keyword>
<evidence type="ECO:0000256" key="4">
    <source>
        <dbReference type="ARBA" id="ARBA00005975"/>
    </source>
</evidence>
<dbReference type="InterPro" id="IPR006629">
    <property type="entry name" value="LITAF"/>
</dbReference>
<evidence type="ECO:0000313" key="11">
    <source>
        <dbReference type="Proteomes" id="UP000694845"/>
    </source>
</evidence>
<evidence type="ECO:0000259" key="10">
    <source>
        <dbReference type="PROSITE" id="PS51837"/>
    </source>
</evidence>
<keyword evidence="5" id="KW-0479">Metal-binding</keyword>
<comment type="similarity">
    <text evidence="4">Belongs to the CDIP1/LITAF family.</text>
</comment>
<dbReference type="AlphaFoldDB" id="A0A8B7YJD7"/>
<keyword evidence="9" id="KW-0812">Transmembrane</keyword>
<gene>
    <name evidence="12" type="primary">LOC110979870</name>
</gene>